<dbReference type="GO" id="GO:0042286">
    <property type="term" value="F:glutamate-1-semialdehyde 2,1-aminomutase activity"/>
    <property type="evidence" value="ECO:0007669"/>
    <property type="project" value="UniProtKB-EC"/>
</dbReference>
<dbReference type="NCBIfam" id="NF000818">
    <property type="entry name" value="PRK00062.1"/>
    <property type="match status" value="1"/>
</dbReference>
<dbReference type="EMBL" id="JACXZS010000008">
    <property type="protein sequence ID" value="MBD3942679.1"/>
    <property type="molecule type" value="Genomic_DNA"/>
</dbReference>
<comment type="cofactor">
    <cofactor evidence="1">
        <name>pyridoxal 5'-phosphate</name>
        <dbReference type="ChEBI" id="CHEBI:597326"/>
    </cofactor>
</comment>
<keyword evidence="2 3" id="KW-0663">Pyridoxal phosphate</keyword>
<dbReference type="PROSITE" id="PS00600">
    <property type="entry name" value="AA_TRANSFER_CLASS_3"/>
    <property type="match status" value="1"/>
</dbReference>
<dbReference type="InterPro" id="IPR015424">
    <property type="entry name" value="PyrdxlP-dep_Trfase"/>
</dbReference>
<proteinExistence type="inferred from homology"/>
<evidence type="ECO:0000313" key="4">
    <source>
        <dbReference type="EMBL" id="MBD3942679.1"/>
    </source>
</evidence>
<gene>
    <name evidence="4" type="ORF">IF188_13330</name>
</gene>
<reference evidence="4 5" key="1">
    <citation type="submission" date="2020-09" db="EMBL/GenBank/DDBJ databases">
        <title>Isolation and identification of active actinomycetes.</title>
        <authorList>
            <person name="Li X."/>
        </authorList>
    </citation>
    <scope>NUCLEOTIDE SEQUENCE [LARGE SCALE GENOMIC DNA]</scope>
    <source>
        <strain evidence="4 5">NEAU-LLC</strain>
    </source>
</reference>
<dbReference type="Proteomes" id="UP000598426">
    <property type="component" value="Unassembled WGS sequence"/>
</dbReference>
<dbReference type="Gene3D" id="3.40.640.10">
    <property type="entry name" value="Type I PLP-dependent aspartate aminotransferase-like (Major domain)"/>
    <property type="match status" value="1"/>
</dbReference>
<accession>A0ABR8NPV9</accession>
<dbReference type="InterPro" id="IPR049704">
    <property type="entry name" value="Aminotrans_3_PPA_site"/>
</dbReference>
<dbReference type="InterPro" id="IPR005814">
    <property type="entry name" value="Aminotrans_3"/>
</dbReference>
<name>A0ABR8NPV9_9MICO</name>
<evidence type="ECO:0000313" key="5">
    <source>
        <dbReference type="Proteomes" id="UP000598426"/>
    </source>
</evidence>
<keyword evidence="5" id="KW-1185">Reference proteome</keyword>
<evidence type="ECO:0000256" key="2">
    <source>
        <dbReference type="ARBA" id="ARBA00022898"/>
    </source>
</evidence>
<comment type="caution">
    <text evidence="4">The sequence shown here is derived from an EMBL/GenBank/DDBJ whole genome shotgun (WGS) entry which is preliminary data.</text>
</comment>
<comment type="similarity">
    <text evidence="3">Belongs to the class-III pyridoxal-phosphate-dependent aminotransferase family.</text>
</comment>
<dbReference type="InterPro" id="IPR015421">
    <property type="entry name" value="PyrdxlP-dep_Trfase_major"/>
</dbReference>
<dbReference type="Gene3D" id="3.90.1150.10">
    <property type="entry name" value="Aspartate Aminotransferase, domain 1"/>
    <property type="match status" value="1"/>
</dbReference>
<evidence type="ECO:0000256" key="3">
    <source>
        <dbReference type="RuleBase" id="RU003560"/>
    </source>
</evidence>
<dbReference type="EC" id="5.4.3.8" evidence="4"/>
<dbReference type="CDD" id="cd00610">
    <property type="entry name" value="OAT_like"/>
    <property type="match status" value="1"/>
</dbReference>
<keyword evidence="4" id="KW-0413">Isomerase</keyword>
<dbReference type="SUPFAM" id="SSF53383">
    <property type="entry name" value="PLP-dependent transferases"/>
    <property type="match status" value="1"/>
</dbReference>
<dbReference type="PANTHER" id="PTHR43713:SF3">
    <property type="entry name" value="GLUTAMATE-1-SEMIALDEHYDE 2,1-AMINOMUTASE 1, CHLOROPLASTIC-RELATED"/>
    <property type="match status" value="1"/>
</dbReference>
<organism evidence="4 5">
    <name type="scientific">Microbacterium helvum</name>
    <dbReference type="NCBI Taxonomy" id="2773713"/>
    <lineage>
        <taxon>Bacteria</taxon>
        <taxon>Bacillati</taxon>
        <taxon>Actinomycetota</taxon>
        <taxon>Actinomycetes</taxon>
        <taxon>Micrococcales</taxon>
        <taxon>Microbacteriaceae</taxon>
        <taxon>Microbacterium</taxon>
    </lineage>
</organism>
<protein>
    <submittedName>
        <fullName evidence="4">Glutamate-1-semialdehyde 2,1-aminomutase</fullName>
        <ecNumber evidence="4">5.4.3.8</ecNumber>
    </submittedName>
</protein>
<sequence length="469" mass="50640">MRWRCWNSKTPARERVSSDLNETTKEIHVTSASRSLAEAAERIIPGGVNSATRSIGAPWAFASAHGATLTDLDGNRYTDYHAAFGAILLGHGDERVNSAITAAIQDLDLVGLGTTELEVRTAELVIDAIPSADMVISTMSGSEAVLQAIRLARGATNRPYVVKFQGCFHGSYDAIARNVISSPDLAWRRDPNSSGILDDALDHTLIAEFNDLASVEELFAAHPDEIAAVILEPVPHNVGALLPELAFLQGLRDLTTKHGSVLIFDEVITGFRHARGGYQEICGVIPDLTTFGKSMGNGYPVAGLAGAAEIMRNFTPTGGKVMLAGTFNGNSVSMAAAIATLTVLNDPEVDFYGHVYRLGDRMRDGLRRITNGHGIPAVITGIGSVFIAYFLDGEVRGYRDLLRNDDEAYATFHRRMIDKGSLMYPMSLKRNHISLAHTDADIDRTLEQADEVLGAMARAGEFSLLRESA</sequence>
<dbReference type="Pfam" id="PF00202">
    <property type="entry name" value="Aminotran_3"/>
    <property type="match status" value="1"/>
</dbReference>
<evidence type="ECO:0000256" key="1">
    <source>
        <dbReference type="ARBA" id="ARBA00001933"/>
    </source>
</evidence>
<dbReference type="InterPro" id="IPR015422">
    <property type="entry name" value="PyrdxlP-dep_Trfase_small"/>
</dbReference>
<dbReference type="PANTHER" id="PTHR43713">
    <property type="entry name" value="GLUTAMATE-1-SEMIALDEHYDE 2,1-AMINOMUTASE"/>
    <property type="match status" value="1"/>
</dbReference>